<dbReference type="InterPro" id="IPR005545">
    <property type="entry name" value="YCII"/>
</dbReference>
<protein>
    <submittedName>
        <fullName evidence="3">YciI family protein</fullName>
    </submittedName>
</protein>
<accession>A0A5P9YWP9</accession>
<comment type="caution">
    <text evidence="3">The sequence shown here is derived from an EMBL/GenBank/DDBJ whole genome shotgun (WGS) entry which is preliminary data.</text>
</comment>
<dbReference type="OrthoDB" id="668782at2"/>
<keyword evidence="4" id="KW-1185">Reference proteome</keyword>
<feature type="region of interest" description="Disordered" evidence="2">
    <location>
        <begin position="126"/>
        <end position="170"/>
    </location>
</feature>
<reference evidence="3 4" key="1">
    <citation type="submission" date="2019-10" db="EMBL/GenBank/DDBJ databases">
        <title>Nonomuraea sp. nov., isolated from Phyllanthus amarus.</title>
        <authorList>
            <person name="Klykleung N."/>
            <person name="Tanasupawat S."/>
        </authorList>
    </citation>
    <scope>NUCLEOTIDE SEQUENCE [LARGE SCALE GENOMIC DNA]</scope>
    <source>
        <strain evidence="3 4">PA1-10</strain>
    </source>
</reference>
<dbReference type="EMBL" id="VDLX02000008">
    <property type="protein sequence ID" value="KAB8193056.1"/>
    <property type="molecule type" value="Genomic_DNA"/>
</dbReference>
<evidence type="ECO:0000313" key="4">
    <source>
        <dbReference type="Proteomes" id="UP000312512"/>
    </source>
</evidence>
<dbReference type="PANTHER" id="PTHR35174:SF3">
    <property type="entry name" value="BLL7171 PROTEIN"/>
    <property type="match status" value="1"/>
</dbReference>
<dbReference type="SUPFAM" id="SSF54909">
    <property type="entry name" value="Dimeric alpha+beta barrel"/>
    <property type="match status" value="1"/>
</dbReference>
<dbReference type="InterPro" id="IPR011008">
    <property type="entry name" value="Dimeric_a/b-barrel"/>
</dbReference>
<dbReference type="PANTHER" id="PTHR35174">
    <property type="entry name" value="BLL7171 PROTEIN-RELATED"/>
    <property type="match status" value="1"/>
</dbReference>
<accession>A0A5C4WDV5</accession>
<dbReference type="Gene3D" id="3.30.70.1060">
    <property type="entry name" value="Dimeric alpha+beta barrel"/>
    <property type="match status" value="1"/>
</dbReference>
<dbReference type="Pfam" id="PF03795">
    <property type="entry name" value="YCII"/>
    <property type="match status" value="1"/>
</dbReference>
<comment type="similarity">
    <text evidence="1">Belongs to the YciI family.</text>
</comment>
<sequence>MKYLLLIYGNPLNWEHPLFLRDPRFLALPEEERETLTARATALHEEITESGELLEGRALGDPAHARTVRVRDGITATTDGPFVEAKEQLAGYLLVDCDRPERAAEIAAGIPDARFAAVEVRPVEVRPVEVPPVADRPPSPAVAEDGGERRERLRPGPGAAPRARPRRSPP</sequence>
<organism evidence="3 4">
    <name type="scientific">Nonomuraea phyllanthi</name>
    <dbReference type="NCBI Taxonomy" id="2219224"/>
    <lineage>
        <taxon>Bacteria</taxon>
        <taxon>Bacillati</taxon>
        <taxon>Actinomycetota</taxon>
        <taxon>Actinomycetes</taxon>
        <taxon>Streptosporangiales</taxon>
        <taxon>Streptosporangiaceae</taxon>
        <taxon>Nonomuraea</taxon>
    </lineage>
</organism>
<evidence type="ECO:0000256" key="2">
    <source>
        <dbReference type="SAM" id="MobiDB-lite"/>
    </source>
</evidence>
<dbReference type="RefSeq" id="WP_139632512.1">
    <property type="nucleotide sequence ID" value="NZ_CP045572.1"/>
</dbReference>
<name>A0A5C4WDV5_9ACTN</name>
<evidence type="ECO:0000256" key="1">
    <source>
        <dbReference type="ARBA" id="ARBA00007689"/>
    </source>
</evidence>
<dbReference type="AlphaFoldDB" id="A0A5C4WDV5"/>
<proteinExistence type="inferred from homology"/>
<dbReference type="Proteomes" id="UP000312512">
    <property type="component" value="Unassembled WGS sequence"/>
</dbReference>
<gene>
    <name evidence="3" type="ORF">FH608_022245</name>
</gene>
<evidence type="ECO:0000313" key="3">
    <source>
        <dbReference type="EMBL" id="KAB8193056.1"/>
    </source>
</evidence>